<gene>
    <name evidence="1" type="ORF">AR543_p0007</name>
</gene>
<sequence>MGFWIAVSWLFLAGVVIRMIHTAPPEGANHNE</sequence>
<accession>A0A1X9T3Q3</accession>
<reference evidence="1 2" key="1">
    <citation type="journal article" date="2016" name="Int. J. Syst. Evol. Microbiol.">
        <title>Paenibacillus damxungensis sp. nov., isolated from raw yak (Bos grunniens) milk.</title>
        <authorList>
            <person name="Wu Z."/>
            <person name="Gao C."/>
            <person name="Han J."/>
            <person name="Liu Z."/>
        </authorList>
    </citation>
    <scope>NUCLEOTIDE SEQUENCE [LARGE SCALE GENOMIC DNA]</scope>
    <source>
        <strain evidence="1 2">BD3526</strain>
        <plasmid evidence="1 2">unnamed1</plasmid>
    </source>
</reference>
<dbReference type="KEGG" id="pbv:AR543_p0007"/>
<name>A0A1X9T3Q3_9BACL</name>
<dbReference type="EMBL" id="CP021170">
    <property type="protein sequence ID" value="ARR10615.1"/>
    <property type="molecule type" value="Genomic_DNA"/>
</dbReference>
<geneLocation type="plasmid" evidence="1 2">
    <name>unnamed1</name>
</geneLocation>
<protein>
    <submittedName>
        <fullName evidence="1">Uncharacterized protein</fullName>
    </submittedName>
</protein>
<keyword evidence="2" id="KW-1185">Reference proteome</keyword>
<evidence type="ECO:0000313" key="2">
    <source>
        <dbReference type="Proteomes" id="UP000078148"/>
    </source>
</evidence>
<proteinExistence type="predicted"/>
<dbReference type="Proteomes" id="UP000078148">
    <property type="component" value="Plasmid unnamed1"/>
</dbReference>
<keyword evidence="1" id="KW-0614">Plasmid</keyword>
<organism evidence="1 2">
    <name type="scientific">Paenibacillus bovis</name>
    <dbReference type="NCBI Taxonomy" id="1616788"/>
    <lineage>
        <taxon>Bacteria</taxon>
        <taxon>Bacillati</taxon>
        <taxon>Bacillota</taxon>
        <taxon>Bacilli</taxon>
        <taxon>Bacillales</taxon>
        <taxon>Paenibacillaceae</taxon>
        <taxon>Paenibacillus</taxon>
    </lineage>
</organism>
<dbReference type="AlphaFoldDB" id="A0A1X9T3Q3"/>
<evidence type="ECO:0000313" key="1">
    <source>
        <dbReference type="EMBL" id="ARR10615.1"/>
    </source>
</evidence>